<gene>
    <name evidence="2" type="ORF">FHQ07_02145</name>
</gene>
<evidence type="ECO:0008006" key="4">
    <source>
        <dbReference type="Google" id="ProtNLM"/>
    </source>
</evidence>
<dbReference type="Pfam" id="PF19661">
    <property type="entry name" value="DUF6164"/>
    <property type="match status" value="1"/>
</dbReference>
<keyword evidence="3" id="KW-1185">Reference proteome</keyword>
<dbReference type="AlphaFoldDB" id="A0A5B7ZM46"/>
<keyword evidence="1" id="KW-0472">Membrane</keyword>
<evidence type="ECO:0000313" key="2">
    <source>
        <dbReference type="EMBL" id="QDA56201.1"/>
    </source>
</evidence>
<dbReference type="KEGG" id="thes:FHQ07_02145"/>
<proteinExistence type="predicted"/>
<sequence>MAKLLLNLRNVPGDEADEVRAMLDANGIAYYETRPGPWNISVGGIWVKEDSAIAEARRLMADYQDQRGIRMRAEHAAAVRDGTAETFRSQLRDEPVRVLLTVLAIVCLLGLMALPILLLSR</sequence>
<organism evidence="2 3">
    <name type="scientific">Thermomonas aquatica</name>
    <dbReference type="NCBI Taxonomy" id="2202149"/>
    <lineage>
        <taxon>Bacteria</taxon>
        <taxon>Pseudomonadati</taxon>
        <taxon>Pseudomonadota</taxon>
        <taxon>Gammaproteobacteria</taxon>
        <taxon>Lysobacterales</taxon>
        <taxon>Lysobacteraceae</taxon>
        <taxon>Thermomonas</taxon>
    </lineage>
</organism>
<protein>
    <recommendedName>
        <fullName evidence="4">DUF2007 domain-containing protein</fullName>
    </recommendedName>
</protein>
<dbReference type="Proteomes" id="UP000308149">
    <property type="component" value="Chromosome"/>
</dbReference>
<name>A0A5B7ZM46_9GAMM</name>
<evidence type="ECO:0000313" key="3">
    <source>
        <dbReference type="Proteomes" id="UP000308149"/>
    </source>
</evidence>
<reference evidence="2 3" key="1">
    <citation type="submission" date="2019-06" db="EMBL/GenBank/DDBJ databases">
        <title>Thermomonas aquatica sp. nov., isolated from an industrial wastewater treatment plant.</title>
        <authorList>
            <person name="Jeon J.H."/>
            <person name="Park D.-S."/>
        </authorList>
    </citation>
    <scope>NUCLEOTIDE SEQUENCE [LARGE SCALE GENOMIC DNA]</scope>
    <source>
        <strain evidence="2 3">SY21</strain>
    </source>
</reference>
<dbReference type="EMBL" id="CP040871">
    <property type="protein sequence ID" value="QDA56201.1"/>
    <property type="molecule type" value="Genomic_DNA"/>
</dbReference>
<feature type="transmembrane region" description="Helical" evidence="1">
    <location>
        <begin position="98"/>
        <end position="119"/>
    </location>
</feature>
<dbReference type="RefSeq" id="WP_139715129.1">
    <property type="nucleotide sequence ID" value="NZ_CP040871.1"/>
</dbReference>
<evidence type="ECO:0000256" key="1">
    <source>
        <dbReference type="SAM" id="Phobius"/>
    </source>
</evidence>
<accession>A0A5B7ZM46</accession>
<keyword evidence="1" id="KW-1133">Transmembrane helix</keyword>
<dbReference type="InterPro" id="IPR046162">
    <property type="entry name" value="DUF6164"/>
</dbReference>
<dbReference type="OrthoDB" id="5569385at2"/>
<keyword evidence="1" id="KW-0812">Transmembrane</keyword>